<evidence type="ECO:0000313" key="5">
    <source>
        <dbReference type="Proteomes" id="UP000594220"/>
    </source>
</evidence>
<keyword evidence="1" id="KW-0677">Repeat</keyword>
<sequence length="128" mass="13203">MAAPGPGAHGCACPCSCSAPVACQSLAEMDFQRGLWGAALDGDLGRVRALSCGHLAVARLLLSHGADPARADADGMSSLHKAAAQGHEELCALLLQHSPDLRSARDARSRTPRDLAPPRAALQHLLAP</sequence>
<keyword evidence="5" id="KW-1185">Reference proteome</keyword>
<name>A0A7M4FHY0_CROPO</name>
<organism evidence="4 5">
    <name type="scientific">Crocodylus porosus</name>
    <name type="common">Saltwater crocodile</name>
    <name type="synonym">Estuarine crocodile</name>
    <dbReference type="NCBI Taxonomy" id="8502"/>
    <lineage>
        <taxon>Eukaryota</taxon>
        <taxon>Metazoa</taxon>
        <taxon>Chordata</taxon>
        <taxon>Craniata</taxon>
        <taxon>Vertebrata</taxon>
        <taxon>Euteleostomi</taxon>
        <taxon>Archelosauria</taxon>
        <taxon>Archosauria</taxon>
        <taxon>Crocodylia</taxon>
        <taxon>Longirostres</taxon>
        <taxon>Crocodylidae</taxon>
        <taxon>Crocodylus</taxon>
    </lineage>
</organism>
<reference evidence="4" key="2">
    <citation type="submission" date="2025-09" db="UniProtKB">
        <authorList>
            <consortium name="Ensembl"/>
        </authorList>
    </citation>
    <scope>IDENTIFICATION</scope>
</reference>
<evidence type="ECO:0008006" key="6">
    <source>
        <dbReference type="Google" id="ProtNLM"/>
    </source>
</evidence>
<evidence type="ECO:0000256" key="3">
    <source>
        <dbReference type="PROSITE-ProRule" id="PRU00023"/>
    </source>
</evidence>
<evidence type="ECO:0000256" key="1">
    <source>
        <dbReference type="ARBA" id="ARBA00022737"/>
    </source>
</evidence>
<reference evidence="4" key="1">
    <citation type="submission" date="2025-08" db="UniProtKB">
        <authorList>
            <consortium name="Ensembl"/>
        </authorList>
    </citation>
    <scope>IDENTIFICATION</scope>
</reference>
<dbReference type="PANTHER" id="PTHR24171">
    <property type="entry name" value="ANKYRIN REPEAT DOMAIN-CONTAINING PROTEIN 39-RELATED"/>
    <property type="match status" value="1"/>
</dbReference>
<dbReference type="PROSITE" id="PS50088">
    <property type="entry name" value="ANK_REPEAT"/>
    <property type="match status" value="1"/>
</dbReference>
<evidence type="ECO:0000256" key="2">
    <source>
        <dbReference type="ARBA" id="ARBA00023043"/>
    </source>
</evidence>
<keyword evidence="2 3" id="KW-0040">ANK repeat</keyword>
<accession>A0A7M4FHY0</accession>
<dbReference type="Gene3D" id="1.25.40.20">
    <property type="entry name" value="Ankyrin repeat-containing domain"/>
    <property type="match status" value="1"/>
</dbReference>
<dbReference type="AlphaFoldDB" id="A0A7M4FHY0"/>
<dbReference type="PROSITE" id="PS50297">
    <property type="entry name" value="ANK_REP_REGION"/>
    <property type="match status" value="1"/>
</dbReference>
<dbReference type="Ensembl" id="ENSCPRT00005027980.1">
    <property type="protein sequence ID" value="ENSCPRP00005023969.1"/>
    <property type="gene ID" value="ENSCPRG00005016634.1"/>
</dbReference>
<dbReference type="Proteomes" id="UP000594220">
    <property type="component" value="Unplaced"/>
</dbReference>
<dbReference type="SMART" id="SM00248">
    <property type="entry name" value="ANK"/>
    <property type="match status" value="2"/>
</dbReference>
<evidence type="ECO:0000313" key="4">
    <source>
        <dbReference type="Ensembl" id="ENSCPRP00005023969.1"/>
    </source>
</evidence>
<proteinExistence type="predicted"/>
<protein>
    <recommendedName>
        <fullName evidence="6">Ankyrin repeat domain 39</fullName>
    </recommendedName>
</protein>
<dbReference type="InterPro" id="IPR002110">
    <property type="entry name" value="Ankyrin_rpt"/>
</dbReference>
<dbReference type="OMA" id="KGHTDIC"/>
<dbReference type="InterPro" id="IPR036770">
    <property type="entry name" value="Ankyrin_rpt-contain_sf"/>
</dbReference>
<feature type="repeat" description="ANK" evidence="3">
    <location>
        <begin position="74"/>
        <end position="106"/>
    </location>
</feature>
<dbReference type="SUPFAM" id="SSF48403">
    <property type="entry name" value="Ankyrin repeat"/>
    <property type="match status" value="1"/>
</dbReference>
<dbReference type="Pfam" id="PF13637">
    <property type="entry name" value="Ank_4"/>
    <property type="match status" value="1"/>
</dbReference>